<keyword evidence="7" id="KW-1185">Reference proteome</keyword>
<comment type="caution">
    <text evidence="6">The sequence shown here is derived from an EMBL/GenBank/DDBJ whole genome shotgun (WGS) entry which is preliminary data.</text>
</comment>
<feature type="compositionally biased region" description="Polar residues" evidence="4">
    <location>
        <begin position="240"/>
        <end position="260"/>
    </location>
</feature>
<dbReference type="GO" id="GO:0003723">
    <property type="term" value="F:RNA binding"/>
    <property type="evidence" value="ECO:0007669"/>
    <property type="project" value="TreeGrafter"/>
</dbReference>
<dbReference type="InterPro" id="IPR001266">
    <property type="entry name" value="Ribosomal_eS19"/>
</dbReference>
<feature type="signal peptide" evidence="5">
    <location>
        <begin position="1"/>
        <end position="22"/>
    </location>
</feature>
<dbReference type="GO" id="GO:0003735">
    <property type="term" value="F:structural constituent of ribosome"/>
    <property type="evidence" value="ECO:0007669"/>
    <property type="project" value="InterPro"/>
</dbReference>
<dbReference type="Pfam" id="PF01090">
    <property type="entry name" value="Ribosomal_S19e"/>
    <property type="match status" value="1"/>
</dbReference>
<dbReference type="FunFam" id="1.10.10.10:FF:000118">
    <property type="entry name" value="40S ribosomal protein S19"/>
    <property type="match status" value="1"/>
</dbReference>
<dbReference type="Gene3D" id="1.10.10.10">
    <property type="entry name" value="Winged helix-like DNA-binding domain superfamily/Winged helix DNA-binding domain"/>
    <property type="match status" value="1"/>
</dbReference>
<keyword evidence="5" id="KW-0732">Signal</keyword>
<dbReference type="PANTHER" id="PTHR11710">
    <property type="entry name" value="40S RIBOSOMAL PROTEIN S19"/>
    <property type="match status" value="1"/>
</dbReference>
<dbReference type="GO" id="GO:0000028">
    <property type="term" value="P:ribosomal small subunit assembly"/>
    <property type="evidence" value="ECO:0007669"/>
    <property type="project" value="TreeGrafter"/>
</dbReference>
<evidence type="ECO:0000313" key="6">
    <source>
        <dbReference type="EMBL" id="KAJ6264585.1"/>
    </source>
</evidence>
<keyword evidence="2 6" id="KW-0689">Ribosomal protein</keyword>
<feature type="region of interest" description="Disordered" evidence="4">
    <location>
        <begin position="807"/>
        <end position="827"/>
    </location>
</feature>
<gene>
    <name evidence="6" type="ORF">Dda_0733</name>
</gene>
<dbReference type="Proteomes" id="UP001221413">
    <property type="component" value="Unassembled WGS sequence"/>
</dbReference>
<proteinExistence type="inferred from homology"/>
<reference evidence="6" key="1">
    <citation type="submission" date="2023-01" db="EMBL/GenBank/DDBJ databases">
        <title>The chitinases involved in constricting ring structure development in the nematode-trapping fungus Drechslerella dactyloides.</title>
        <authorList>
            <person name="Wang R."/>
            <person name="Zhang L."/>
            <person name="Tang P."/>
            <person name="Li S."/>
            <person name="Liang L."/>
        </authorList>
    </citation>
    <scope>NUCLEOTIDE SEQUENCE</scope>
    <source>
        <strain evidence="6">YMF1.00031</strain>
    </source>
</reference>
<organism evidence="6 7">
    <name type="scientific">Drechslerella dactyloides</name>
    <name type="common">Nematode-trapping fungus</name>
    <name type="synonym">Arthrobotrys dactyloides</name>
    <dbReference type="NCBI Taxonomy" id="74499"/>
    <lineage>
        <taxon>Eukaryota</taxon>
        <taxon>Fungi</taxon>
        <taxon>Dikarya</taxon>
        <taxon>Ascomycota</taxon>
        <taxon>Pezizomycotina</taxon>
        <taxon>Orbiliomycetes</taxon>
        <taxon>Orbiliales</taxon>
        <taxon>Orbiliaceae</taxon>
        <taxon>Drechslerella</taxon>
    </lineage>
</organism>
<feature type="compositionally biased region" description="Basic residues" evidence="4">
    <location>
        <begin position="807"/>
        <end position="818"/>
    </location>
</feature>
<evidence type="ECO:0000256" key="2">
    <source>
        <dbReference type="ARBA" id="ARBA00022980"/>
    </source>
</evidence>
<dbReference type="GO" id="GO:0006412">
    <property type="term" value="P:translation"/>
    <property type="evidence" value="ECO:0007669"/>
    <property type="project" value="InterPro"/>
</dbReference>
<dbReference type="SUPFAM" id="SSF46785">
    <property type="entry name" value="Winged helix' DNA-binding domain"/>
    <property type="match status" value="1"/>
</dbReference>
<dbReference type="GO" id="GO:0022627">
    <property type="term" value="C:cytosolic small ribosomal subunit"/>
    <property type="evidence" value="ECO:0007669"/>
    <property type="project" value="TreeGrafter"/>
</dbReference>
<comment type="similarity">
    <text evidence="1">Belongs to the eukaryotic ribosomal protein eS19 family.</text>
</comment>
<feature type="region of interest" description="Disordered" evidence="4">
    <location>
        <begin position="117"/>
        <end position="141"/>
    </location>
</feature>
<feature type="region of interest" description="Disordered" evidence="4">
    <location>
        <begin position="235"/>
        <end position="260"/>
    </location>
</feature>
<evidence type="ECO:0000313" key="7">
    <source>
        <dbReference type="Proteomes" id="UP001221413"/>
    </source>
</evidence>
<sequence>MRIPLSTILITAASLLAAAVYGLPAALSTDVDLMACGGEVEGTLASRRWLPITTPGVLEEQKEYLRINSYKLPDCKPLEYATTEVCMAIGAQAKNPLPVDYVRHLSLCSTCHPAQAAGRLQPRSPEPTLSPKSNNANSGTRDLTFGNAVRNYAMFNLPRSGADTSRRYGGMDYLSPSSRYSGRSPNRKMTETPKSLLQSLGKKIAQGSMPGQIGGNEDTNAVDFMLDTETDELLYPDYRPSNNVNRGRSSPNSYYSQTPGKTINDINPSQISWMSKELDKGVPLNTLLSGLGIEKPQLDVQKVLAEIKPAPRRSIRLSGPPTFVGPVTQDESSKEYAAGFVITPGGFNAAVKLNAVFDPFVKDNLIVAYQYEYINPTPSKWVIKNKNVLFLAGTEYFVYVCVMSGQKSGFQLARWSNLREISERCPGPTNFYYTGWEFVESTAKAGTPAAKAEIRFNNQKLLAPRKDNANLNNQGLFAAFFPLRAWDVMWDVRRKADGTEYMRFPLYAQLTTLPKSVAQANSGNEEDKPFWLSYGDVERTGNPVKEGFTLKDIENGSPIQLQASVPESYPMFWYLTQVKPKTDPFGAYRSENGEDVVMGSLDWHPKPGVWFYNKSNKRLYKWGTNKFMYTCRDVDIGGAFLRDGSMEQATEECGDVNPSERDKSKVDVQIGNGLMWVSPDGSYTKPGYAYSGTGSALVGNPSKFAVSSNPNYPSQITNIVDDQQITSDITTAFDLHVPAQQFIEAYAAFLKRQGKLPVPGWVDTVKTGSMKELPPQSIDWYYTRAAAVARHVYLRKSVGVGRLRKCHGATKNRGSRPSHHVDASGSVDRKVMQSLEKIGVLEINEKGGRSISQTGRRDLDRIAQTTIETEEEEE</sequence>
<evidence type="ECO:0000256" key="5">
    <source>
        <dbReference type="SAM" id="SignalP"/>
    </source>
</evidence>
<keyword evidence="3" id="KW-0687">Ribonucleoprotein</keyword>
<dbReference type="SMART" id="SM01413">
    <property type="entry name" value="Ribosomal_S19e"/>
    <property type="match status" value="1"/>
</dbReference>
<dbReference type="InterPro" id="IPR036390">
    <property type="entry name" value="WH_DNA-bd_sf"/>
</dbReference>
<feature type="compositionally biased region" description="Polar residues" evidence="4">
    <location>
        <begin position="130"/>
        <end position="141"/>
    </location>
</feature>
<dbReference type="AlphaFoldDB" id="A0AAD6J6Y5"/>
<protein>
    <submittedName>
        <fullName evidence="6">40S ribosomal protein S19</fullName>
    </submittedName>
</protein>
<name>A0AAD6J6Y5_DREDA</name>
<evidence type="ECO:0000256" key="3">
    <source>
        <dbReference type="ARBA" id="ARBA00023274"/>
    </source>
</evidence>
<dbReference type="InterPro" id="IPR036388">
    <property type="entry name" value="WH-like_DNA-bd_sf"/>
</dbReference>
<feature type="chain" id="PRO_5042209971" evidence="5">
    <location>
        <begin position="23"/>
        <end position="874"/>
    </location>
</feature>
<evidence type="ECO:0000256" key="4">
    <source>
        <dbReference type="SAM" id="MobiDB-lite"/>
    </source>
</evidence>
<accession>A0AAD6J6Y5</accession>
<evidence type="ECO:0000256" key="1">
    <source>
        <dbReference type="ARBA" id="ARBA00010014"/>
    </source>
</evidence>
<dbReference type="EMBL" id="JAQGDS010000001">
    <property type="protein sequence ID" value="KAJ6264585.1"/>
    <property type="molecule type" value="Genomic_DNA"/>
</dbReference>
<dbReference type="PANTHER" id="PTHR11710:SF0">
    <property type="entry name" value="40S RIBOSOMAL PROTEIN S19"/>
    <property type="match status" value="1"/>
</dbReference>